<evidence type="ECO:0000313" key="4">
    <source>
        <dbReference type="Proteomes" id="UP000187209"/>
    </source>
</evidence>
<proteinExistence type="predicted"/>
<name>A0A1R2CEY9_9CILI</name>
<dbReference type="Proteomes" id="UP000187209">
    <property type="component" value="Unassembled WGS sequence"/>
</dbReference>
<feature type="coiled-coil region" evidence="1">
    <location>
        <begin position="269"/>
        <end position="324"/>
    </location>
</feature>
<sequence>MVDSYLKNKLESLNAPESFKSAVFFSLQHAGSGVGFSVFSRSPQIKQALDINILIQKFMTKLTKTDVEESLRIAKLLEAKRMKKELQGNLAKVTEKIDNLSSKTQIPAVKIKLLDKQIRQEYFDNERKMTEEVAKKIQKFVKKQKEVLEAIQKQKEKIIKHSERQKEIKQEEEKNKVAIRDERIREEREKMMEKKLKREKEKEIRKNMSDNFLRINEKPLFLKYQEKFVADVEMPELERRKDELRKKREMFSPIPLKNIKDHSSWYNSIKAINKDKYEKEQTMKKLKEKKKLKDFPITETIWTVRALEEQKKEKALQTEKLQERVYLIAKKNKYADTVKQVYSPSVLIEYNHLKSYTKKSNRKNKSEDSSGLDAQWKPHKFKPNSMMPNIKTPKEPVVANYLEERRKVREDNKEVQETAEDLVAKVLQSQQYLSSSARDLEKAKKEAMKLEQLAKKKSDLFEANSIYNQSGNKGSELKSIKTLPSLNTDLKEAMSADTLLLGSIKAKLLILSKMDN</sequence>
<gene>
    <name evidence="3" type="ORF">SteCoe_10666</name>
</gene>
<feature type="coiled-coil region" evidence="1">
    <location>
        <begin position="151"/>
        <end position="204"/>
    </location>
</feature>
<evidence type="ECO:0000256" key="1">
    <source>
        <dbReference type="SAM" id="Coils"/>
    </source>
</evidence>
<organism evidence="3 4">
    <name type="scientific">Stentor coeruleus</name>
    <dbReference type="NCBI Taxonomy" id="5963"/>
    <lineage>
        <taxon>Eukaryota</taxon>
        <taxon>Sar</taxon>
        <taxon>Alveolata</taxon>
        <taxon>Ciliophora</taxon>
        <taxon>Postciliodesmatophora</taxon>
        <taxon>Heterotrichea</taxon>
        <taxon>Heterotrichida</taxon>
        <taxon>Stentoridae</taxon>
        <taxon>Stentor</taxon>
    </lineage>
</organism>
<evidence type="ECO:0000256" key="2">
    <source>
        <dbReference type="SAM" id="MobiDB-lite"/>
    </source>
</evidence>
<evidence type="ECO:0000313" key="3">
    <source>
        <dbReference type="EMBL" id="OMJ87579.1"/>
    </source>
</evidence>
<keyword evidence="4" id="KW-1185">Reference proteome</keyword>
<reference evidence="3 4" key="1">
    <citation type="submission" date="2016-11" db="EMBL/GenBank/DDBJ databases">
        <title>The macronuclear genome of Stentor coeruleus: a giant cell with tiny introns.</title>
        <authorList>
            <person name="Slabodnick M."/>
            <person name="Ruby J.G."/>
            <person name="Reiff S.B."/>
            <person name="Swart E.C."/>
            <person name="Gosai S."/>
            <person name="Prabakaran S."/>
            <person name="Witkowska E."/>
            <person name="Larue G.E."/>
            <person name="Fisher S."/>
            <person name="Freeman R.M."/>
            <person name="Gunawardena J."/>
            <person name="Chu W."/>
            <person name="Stover N.A."/>
            <person name="Gregory B.D."/>
            <person name="Nowacki M."/>
            <person name="Derisi J."/>
            <person name="Roy S.W."/>
            <person name="Marshall W.F."/>
            <person name="Sood P."/>
        </authorList>
    </citation>
    <scope>NUCLEOTIDE SEQUENCE [LARGE SCALE GENOMIC DNA]</scope>
    <source>
        <strain evidence="3">WM001</strain>
    </source>
</reference>
<keyword evidence="1" id="KW-0175">Coiled coil</keyword>
<protein>
    <submittedName>
        <fullName evidence="3">Uncharacterized protein</fullName>
    </submittedName>
</protein>
<feature type="coiled-coil region" evidence="1">
    <location>
        <begin position="398"/>
        <end position="460"/>
    </location>
</feature>
<feature type="coiled-coil region" evidence="1">
    <location>
        <begin position="76"/>
        <end position="103"/>
    </location>
</feature>
<feature type="region of interest" description="Disordered" evidence="2">
    <location>
        <begin position="357"/>
        <end position="392"/>
    </location>
</feature>
<comment type="caution">
    <text evidence="3">The sequence shown here is derived from an EMBL/GenBank/DDBJ whole genome shotgun (WGS) entry which is preliminary data.</text>
</comment>
<dbReference type="EMBL" id="MPUH01000173">
    <property type="protein sequence ID" value="OMJ87579.1"/>
    <property type="molecule type" value="Genomic_DNA"/>
</dbReference>
<accession>A0A1R2CEY9</accession>
<dbReference type="AlphaFoldDB" id="A0A1R2CEY9"/>